<evidence type="ECO:0000313" key="4">
    <source>
        <dbReference type="Proteomes" id="UP001595722"/>
    </source>
</evidence>
<reference evidence="4" key="1">
    <citation type="journal article" date="2019" name="Int. J. Syst. Evol. Microbiol.">
        <title>The Global Catalogue of Microorganisms (GCM) 10K type strain sequencing project: providing services to taxonomists for standard genome sequencing and annotation.</title>
        <authorList>
            <consortium name="The Broad Institute Genomics Platform"/>
            <consortium name="The Broad Institute Genome Sequencing Center for Infectious Disease"/>
            <person name="Wu L."/>
            <person name="Ma J."/>
        </authorList>
    </citation>
    <scope>NUCLEOTIDE SEQUENCE [LARGE SCALE GENOMIC DNA]</scope>
    <source>
        <strain evidence="4">KCTC 42424</strain>
    </source>
</reference>
<feature type="compositionally biased region" description="Polar residues" evidence="1">
    <location>
        <begin position="11"/>
        <end position="20"/>
    </location>
</feature>
<accession>A0ABV7VW83</accession>
<feature type="region of interest" description="Disordered" evidence="1">
    <location>
        <begin position="1"/>
        <end position="22"/>
    </location>
</feature>
<protein>
    <submittedName>
        <fullName evidence="3">PilZ domain-containing protein</fullName>
    </submittedName>
</protein>
<dbReference type="SUPFAM" id="SSF141371">
    <property type="entry name" value="PilZ domain-like"/>
    <property type="match status" value="1"/>
</dbReference>
<dbReference type="Pfam" id="PF07238">
    <property type="entry name" value="PilZ"/>
    <property type="match status" value="1"/>
</dbReference>
<name>A0ABV7VW83_9GAMM</name>
<sequence length="128" mass="14253">MSTDMPDPDQTRANSASEQRMQPRWTLKSTVSIFLHDNKDYLGLLVDCSEDGIMISSYEALQPGTRLALDLVDIPPNIDDRRTGHCIAEVVWSDKLTPSLYGNGCSISGASDTLKTMIRGYRQQGHQH</sequence>
<gene>
    <name evidence="3" type="ORF">ACFOMG_14330</name>
</gene>
<dbReference type="Proteomes" id="UP001595722">
    <property type="component" value="Unassembled WGS sequence"/>
</dbReference>
<evidence type="ECO:0000313" key="3">
    <source>
        <dbReference type="EMBL" id="MFC3681278.1"/>
    </source>
</evidence>
<dbReference type="EMBL" id="JBHRYB010000014">
    <property type="protein sequence ID" value="MFC3681278.1"/>
    <property type="molecule type" value="Genomic_DNA"/>
</dbReference>
<dbReference type="RefSeq" id="WP_376867601.1">
    <property type="nucleotide sequence ID" value="NZ_JBHRYB010000014.1"/>
</dbReference>
<dbReference type="InterPro" id="IPR009875">
    <property type="entry name" value="PilZ_domain"/>
</dbReference>
<evidence type="ECO:0000259" key="2">
    <source>
        <dbReference type="Pfam" id="PF07238"/>
    </source>
</evidence>
<evidence type="ECO:0000256" key="1">
    <source>
        <dbReference type="SAM" id="MobiDB-lite"/>
    </source>
</evidence>
<proteinExistence type="predicted"/>
<organism evidence="3 4">
    <name type="scientific">Bacterioplanoides pacificum</name>
    <dbReference type="NCBI Taxonomy" id="1171596"/>
    <lineage>
        <taxon>Bacteria</taxon>
        <taxon>Pseudomonadati</taxon>
        <taxon>Pseudomonadota</taxon>
        <taxon>Gammaproteobacteria</taxon>
        <taxon>Oceanospirillales</taxon>
        <taxon>Oceanospirillaceae</taxon>
        <taxon>Bacterioplanoides</taxon>
    </lineage>
</organism>
<comment type="caution">
    <text evidence="3">The sequence shown here is derived from an EMBL/GenBank/DDBJ whole genome shotgun (WGS) entry which is preliminary data.</text>
</comment>
<feature type="domain" description="PilZ" evidence="2">
    <location>
        <begin position="18"/>
        <end position="120"/>
    </location>
</feature>
<keyword evidence="4" id="KW-1185">Reference proteome</keyword>